<accession>A0A8B6C6S0</accession>
<protein>
    <recommendedName>
        <fullName evidence="2">Ig-like domain-containing protein</fullName>
    </recommendedName>
</protein>
<dbReference type="InterPro" id="IPR013783">
    <property type="entry name" value="Ig-like_fold"/>
</dbReference>
<feature type="domain" description="Ig-like" evidence="2">
    <location>
        <begin position="136"/>
        <end position="217"/>
    </location>
</feature>
<comment type="caution">
    <text evidence="3">The sequence shown here is derived from an EMBL/GenBank/DDBJ whole genome shotgun (WGS) entry which is preliminary data.</text>
</comment>
<dbReference type="SUPFAM" id="SSF48726">
    <property type="entry name" value="Immunoglobulin"/>
    <property type="match status" value="3"/>
</dbReference>
<evidence type="ECO:0000256" key="1">
    <source>
        <dbReference type="SAM" id="Phobius"/>
    </source>
</evidence>
<feature type="transmembrane region" description="Helical" evidence="1">
    <location>
        <begin position="538"/>
        <end position="560"/>
    </location>
</feature>
<dbReference type="SMART" id="SM00408">
    <property type="entry name" value="IGc2"/>
    <property type="match status" value="3"/>
</dbReference>
<dbReference type="Proteomes" id="UP000596742">
    <property type="component" value="Unassembled WGS sequence"/>
</dbReference>
<sequence length="572" mass="64191">MPATYAMAIDAMNSTWCIIFLAVSYFSHKSSTLAVKQTVFVEEGLTVDLSCPFQAVTNPIIWRGPPNLKRYSIDNKINIYIGKLDKISVKGNLTTQMYNLSISNFTTTDAGLYRCETILNQTSKRHEIEVHLEVSPVVRVNIEPSSVVEEGHNFTLTCLYDSNTNESVIRWKRNDKILLNTQNRTLSVINVSREDAGKYCCEVANRIGIGTDVINITVLYKPRVMGHSNTLEIESDFEKPSFISFIIASGTKLNISWTIFRGGKIGYWNVQDIGEEIFNVSSTIFPLEKSHLGQYSVRVRNKIGGIDLNIELVGFKVNVFPSKLICNVTNVIELTCNVSQYITSNLSNIWIHSYDGTEIRSLQGSIKKRSSKLQIPSCDYRDAGTYRCIWKSSTIVQSCSSTIHVQSHPVLTSVQTLIHNGKTTIKVRFVSFPPPLEVLWFYKDTIVSKPILSVGKSLQKTGVKVQIKTNTILVNGYVTSYQIKETKSPASAVEHYSCKVRNIIGNLDVSFPELNITRKEGLRNNTSKTAGVDGIIHWSIYVLSGVFFTVVVMIITISVLSDRELLQKCKFK</sequence>
<keyword evidence="1" id="KW-0472">Membrane</keyword>
<dbReference type="PANTHER" id="PTHR46013">
    <property type="entry name" value="VASCULAR CELL ADHESION MOLECULE 1"/>
    <property type="match status" value="1"/>
</dbReference>
<name>A0A8B6C6S0_MYTGA</name>
<dbReference type="InterPro" id="IPR036179">
    <property type="entry name" value="Ig-like_dom_sf"/>
</dbReference>
<evidence type="ECO:0000313" key="4">
    <source>
        <dbReference type="Proteomes" id="UP000596742"/>
    </source>
</evidence>
<feature type="domain" description="Ig-like" evidence="2">
    <location>
        <begin position="332"/>
        <end position="404"/>
    </location>
</feature>
<dbReference type="Pfam" id="PF13927">
    <property type="entry name" value="Ig_3"/>
    <property type="match status" value="1"/>
</dbReference>
<dbReference type="SMART" id="SM00409">
    <property type="entry name" value="IG"/>
    <property type="match status" value="3"/>
</dbReference>
<dbReference type="PANTHER" id="PTHR46013:SF7">
    <property type="entry name" value="IG-LIKE DOMAIN-CONTAINING PROTEIN"/>
    <property type="match status" value="1"/>
</dbReference>
<dbReference type="InterPro" id="IPR003599">
    <property type="entry name" value="Ig_sub"/>
</dbReference>
<dbReference type="InterPro" id="IPR003598">
    <property type="entry name" value="Ig_sub2"/>
</dbReference>
<evidence type="ECO:0000313" key="3">
    <source>
        <dbReference type="EMBL" id="VDI00370.1"/>
    </source>
</evidence>
<dbReference type="PROSITE" id="PS50835">
    <property type="entry name" value="IG_LIKE"/>
    <property type="match status" value="3"/>
</dbReference>
<dbReference type="EMBL" id="UYJE01001230">
    <property type="protein sequence ID" value="VDI00370.1"/>
    <property type="molecule type" value="Genomic_DNA"/>
</dbReference>
<keyword evidence="1" id="KW-1133">Transmembrane helix</keyword>
<keyword evidence="1" id="KW-0812">Transmembrane</keyword>
<organism evidence="3 4">
    <name type="scientific">Mytilus galloprovincialis</name>
    <name type="common">Mediterranean mussel</name>
    <dbReference type="NCBI Taxonomy" id="29158"/>
    <lineage>
        <taxon>Eukaryota</taxon>
        <taxon>Metazoa</taxon>
        <taxon>Spiralia</taxon>
        <taxon>Lophotrochozoa</taxon>
        <taxon>Mollusca</taxon>
        <taxon>Bivalvia</taxon>
        <taxon>Autobranchia</taxon>
        <taxon>Pteriomorphia</taxon>
        <taxon>Mytilida</taxon>
        <taxon>Mytiloidea</taxon>
        <taxon>Mytilidae</taxon>
        <taxon>Mytilinae</taxon>
        <taxon>Mytilus</taxon>
    </lineage>
</organism>
<dbReference type="InterPro" id="IPR007110">
    <property type="entry name" value="Ig-like_dom"/>
</dbReference>
<reference evidence="3" key="1">
    <citation type="submission" date="2018-11" db="EMBL/GenBank/DDBJ databases">
        <authorList>
            <person name="Alioto T."/>
            <person name="Alioto T."/>
        </authorList>
    </citation>
    <scope>NUCLEOTIDE SEQUENCE</scope>
</reference>
<evidence type="ECO:0000259" key="2">
    <source>
        <dbReference type="PROSITE" id="PS50835"/>
    </source>
</evidence>
<dbReference type="Gene3D" id="2.60.40.10">
    <property type="entry name" value="Immunoglobulins"/>
    <property type="match status" value="3"/>
</dbReference>
<dbReference type="AlphaFoldDB" id="A0A8B6C6S0"/>
<feature type="domain" description="Ig-like" evidence="2">
    <location>
        <begin position="2"/>
        <end position="131"/>
    </location>
</feature>
<proteinExistence type="predicted"/>
<dbReference type="OrthoDB" id="9448246at2759"/>
<gene>
    <name evidence="3" type="ORF">MGAL_10B055602</name>
</gene>
<keyword evidence="4" id="KW-1185">Reference proteome</keyword>